<dbReference type="Gene3D" id="3.60.10.10">
    <property type="entry name" value="Endonuclease/exonuclease/phosphatase"/>
    <property type="match status" value="1"/>
</dbReference>
<reference evidence="2" key="1">
    <citation type="submission" date="2020-01" db="EMBL/GenBank/DDBJ databases">
        <authorList>
            <person name="Mishra B."/>
        </authorList>
    </citation>
    <scope>NUCLEOTIDE SEQUENCE [LARGE SCALE GENOMIC DNA]</scope>
</reference>
<evidence type="ECO:0000259" key="1">
    <source>
        <dbReference type="Pfam" id="PF03372"/>
    </source>
</evidence>
<dbReference type="PANTHER" id="PTHR33710">
    <property type="entry name" value="BNAC02G09200D PROTEIN"/>
    <property type="match status" value="1"/>
</dbReference>
<name>A0A6D2K8M2_9BRAS</name>
<dbReference type="InterPro" id="IPR005135">
    <property type="entry name" value="Endo/exonuclease/phosphatase"/>
</dbReference>
<sequence>MGYAAHTLVSPQGHGGGDLALFWKQEIEMEMLHTCKNFIDTKVGDRTDPWLLTGDFNEIIDASEKKGGPPRPEGSFVDFRTFMSECDLYDLRYSENFLSWRGQRNEHLVRCRLDRAMSNSTWAEEYPTGKCEYLKFEGSDHRPIITIFDPLRKRKKGLFRYDRWLRTNEEVQRLVFKAWNTRATDTVDQKVTRCRSAIIK</sequence>
<dbReference type="InterPro" id="IPR036691">
    <property type="entry name" value="Endo/exonu/phosph_ase_sf"/>
</dbReference>
<dbReference type="Proteomes" id="UP000467841">
    <property type="component" value="Unassembled WGS sequence"/>
</dbReference>
<dbReference type="GO" id="GO:0003824">
    <property type="term" value="F:catalytic activity"/>
    <property type="evidence" value="ECO:0007669"/>
    <property type="project" value="InterPro"/>
</dbReference>
<protein>
    <recommendedName>
        <fullName evidence="1">Endonuclease/exonuclease/phosphatase domain-containing protein</fullName>
    </recommendedName>
</protein>
<dbReference type="EMBL" id="CACVBM020001451">
    <property type="protein sequence ID" value="CAA7050643.1"/>
    <property type="molecule type" value="Genomic_DNA"/>
</dbReference>
<dbReference type="PANTHER" id="PTHR33710:SF79">
    <property type="entry name" value="OS06G0205337 PROTEIN"/>
    <property type="match status" value="1"/>
</dbReference>
<keyword evidence="3" id="KW-1185">Reference proteome</keyword>
<dbReference type="AlphaFoldDB" id="A0A6D2K8M2"/>
<dbReference type="Pfam" id="PF03372">
    <property type="entry name" value="Exo_endo_phos"/>
    <property type="match status" value="1"/>
</dbReference>
<comment type="caution">
    <text evidence="2">The sequence shown here is derived from an EMBL/GenBank/DDBJ whole genome shotgun (WGS) entry which is preliminary data.</text>
</comment>
<evidence type="ECO:0000313" key="3">
    <source>
        <dbReference type="Proteomes" id="UP000467841"/>
    </source>
</evidence>
<evidence type="ECO:0000313" key="2">
    <source>
        <dbReference type="EMBL" id="CAA7050643.1"/>
    </source>
</evidence>
<proteinExistence type="predicted"/>
<accession>A0A6D2K8M2</accession>
<gene>
    <name evidence="2" type="ORF">MERR_LOCUS37878</name>
</gene>
<dbReference type="SUPFAM" id="SSF56219">
    <property type="entry name" value="DNase I-like"/>
    <property type="match status" value="1"/>
</dbReference>
<feature type="domain" description="Endonuclease/exonuclease/phosphatase" evidence="1">
    <location>
        <begin position="10"/>
        <end position="141"/>
    </location>
</feature>
<organism evidence="2 3">
    <name type="scientific">Microthlaspi erraticum</name>
    <dbReference type="NCBI Taxonomy" id="1685480"/>
    <lineage>
        <taxon>Eukaryota</taxon>
        <taxon>Viridiplantae</taxon>
        <taxon>Streptophyta</taxon>
        <taxon>Embryophyta</taxon>
        <taxon>Tracheophyta</taxon>
        <taxon>Spermatophyta</taxon>
        <taxon>Magnoliopsida</taxon>
        <taxon>eudicotyledons</taxon>
        <taxon>Gunneridae</taxon>
        <taxon>Pentapetalae</taxon>
        <taxon>rosids</taxon>
        <taxon>malvids</taxon>
        <taxon>Brassicales</taxon>
        <taxon>Brassicaceae</taxon>
        <taxon>Coluteocarpeae</taxon>
        <taxon>Microthlaspi</taxon>
    </lineage>
</organism>
<dbReference type="OrthoDB" id="1110142at2759"/>